<evidence type="ECO:0000313" key="11">
    <source>
        <dbReference type="EMBL" id="MBB4631918.1"/>
    </source>
</evidence>
<dbReference type="AlphaFoldDB" id="A0A7W7B0Q8"/>
<evidence type="ECO:0000256" key="1">
    <source>
        <dbReference type="ARBA" id="ARBA00004533"/>
    </source>
</evidence>
<evidence type="ECO:0000256" key="5">
    <source>
        <dbReference type="ARBA" id="ARBA00022475"/>
    </source>
</evidence>
<keyword evidence="8" id="KW-0653">Protein transport</keyword>
<evidence type="ECO:0000256" key="10">
    <source>
        <dbReference type="ARBA" id="ARBA00030772"/>
    </source>
</evidence>
<keyword evidence="12" id="KW-1185">Reference proteome</keyword>
<comment type="similarity">
    <text evidence="2">Belongs to the GSP N family.</text>
</comment>
<evidence type="ECO:0000256" key="6">
    <source>
        <dbReference type="ARBA" id="ARBA00022519"/>
    </source>
</evidence>
<sequence>MTAVSTRRLVLVFAVALVLCLLLMFPLALALSLSSLPAQGFHARAVSGSIWAGRAEGAGFGNAPLGDLRVSLSPLALFTGKARFRFAPVEGTGGPTGAVVAATGAFAAERITAAIPMPPLVPGLGATLALQDFSVAFADKTCRAASGGVTADVRMESSGMSLAGTATCANGRLLLPLTGRTPAGDASLFVHIAGDAAYTYEIKVAAGTPATDAGLAAAGFVQESGTLVLRGEGRLQ</sequence>
<keyword evidence="4" id="KW-0813">Transport</keyword>
<dbReference type="Pfam" id="PF01203">
    <property type="entry name" value="T2SSN"/>
    <property type="match status" value="1"/>
</dbReference>
<gene>
    <name evidence="11" type="ORF">GGQ98_001534</name>
</gene>
<dbReference type="GO" id="GO:0015627">
    <property type="term" value="C:type II protein secretion system complex"/>
    <property type="evidence" value="ECO:0007669"/>
    <property type="project" value="InterPro"/>
</dbReference>
<proteinExistence type="inferred from homology"/>
<evidence type="ECO:0000256" key="9">
    <source>
        <dbReference type="ARBA" id="ARBA00023136"/>
    </source>
</evidence>
<dbReference type="Proteomes" id="UP000566324">
    <property type="component" value="Unassembled WGS sequence"/>
</dbReference>
<evidence type="ECO:0000256" key="7">
    <source>
        <dbReference type="ARBA" id="ARBA00022692"/>
    </source>
</evidence>
<evidence type="ECO:0000256" key="2">
    <source>
        <dbReference type="ARBA" id="ARBA00007208"/>
    </source>
</evidence>
<dbReference type="GO" id="GO:0015628">
    <property type="term" value="P:protein secretion by the type II secretion system"/>
    <property type="evidence" value="ECO:0007669"/>
    <property type="project" value="InterPro"/>
</dbReference>
<evidence type="ECO:0000256" key="4">
    <source>
        <dbReference type="ARBA" id="ARBA00022448"/>
    </source>
</evidence>
<keyword evidence="5" id="KW-1003">Cell membrane</keyword>
<dbReference type="EMBL" id="JACHNZ010000014">
    <property type="protein sequence ID" value="MBB4631918.1"/>
    <property type="molecule type" value="Genomic_DNA"/>
</dbReference>
<name>A0A7W7B0Q8_9SPHN</name>
<dbReference type="GO" id="GO:0005886">
    <property type="term" value="C:plasma membrane"/>
    <property type="evidence" value="ECO:0007669"/>
    <property type="project" value="UniProtKB-SubCell"/>
</dbReference>
<comment type="caution">
    <text evidence="11">The sequence shown here is derived from an EMBL/GenBank/DDBJ whole genome shotgun (WGS) entry which is preliminary data.</text>
</comment>
<dbReference type="RefSeq" id="WP_184067467.1">
    <property type="nucleotide sequence ID" value="NZ_JACHNZ010000014.1"/>
</dbReference>
<organism evidence="11 12">
    <name type="scientific">Sphingosinicella soli</name>
    <dbReference type="NCBI Taxonomy" id="333708"/>
    <lineage>
        <taxon>Bacteria</taxon>
        <taxon>Pseudomonadati</taxon>
        <taxon>Pseudomonadota</taxon>
        <taxon>Alphaproteobacteria</taxon>
        <taxon>Sphingomonadales</taxon>
        <taxon>Sphingosinicellaceae</taxon>
        <taxon>Sphingosinicella</taxon>
    </lineage>
</organism>
<protein>
    <recommendedName>
        <fullName evidence="3">Type II secretion system protein N</fullName>
    </recommendedName>
    <alternativeName>
        <fullName evidence="10">General secretion pathway protein N</fullName>
    </alternativeName>
</protein>
<keyword evidence="7" id="KW-0812">Transmembrane</keyword>
<accession>A0A7W7B0Q8</accession>
<keyword evidence="6" id="KW-0997">Cell inner membrane</keyword>
<evidence type="ECO:0000256" key="8">
    <source>
        <dbReference type="ARBA" id="ARBA00022927"/>
    </source>
</evidence>
<evidence type="ECO:0000256" key="3">
    <source>
        <dbReference type="ARBA" id="ARBA00021563"/>
    </source>
</evidence>
<evidence type="ECO:0000313" key="12">
    <source>
        <dbReference type="Proteomes" id="UP000566324"/>
    </source>
</evidence>
<reference evidence="11 12" key="1">
    <citation type="submission" date="2020-08" db="EMBL/GenBank/DDBJ databases">
        <title>Genomic Encyclopedia of Type Strains, Phase IV (KMG-IV): sequencing the most valuable type-strain genomes for metagenomic binning, comparative biology and taxonomic classification.</title>
        <authorList>
            <person name="Goeker M."/>
        </authorList>
    </citation>
    <scope>NUCLEOTIDE SEQUENCE [LARGE SCALE GENOMIC DNA]</scope>
    <source>
        <strain evidence="11 12">DSM 17328</strain>
    </source>
</reference>
<keyword evidence="9" id="KW-0472">Membrane</keyword>
<comment type="subcellular location">
    <subcellularLocation>
        <location evidence="1">Cell inner membrane</location>
    </subcellularLocation>
</comment>
<dbReference type="InterPro" id="IPR022792">
    <property type="entry name" value="T2SS_protein-GspN"/>
</dbReference>